<keyword evidence="3" id="KW-0540">Nuclease</keyword>
<organism evidence="7">
    <name type="scientific">uncultured bacterium contig00074</name>
    <dbReference type="NCBI Taxonomy" id="1181553"/>
    <lineage>
        <taxon>Bacteria</taxon>
        <taxon>environmental samples</taxon>
    </lineage>
</organism>
<dbReference type="PANTHER" id="PTHR38039:SF1">
    <property type="entry name" value="TOXIN YOEB"/>
    <property type="match status" value="1"/>
</dbReference>
<accession>A0A806KG86</accession>
<name>A0A806KG86_9BACT</name>
<comment type="similarity">
    <text evidence="1">Belongs to the YoeB family.</text>
</comment>
<keyword evidence="4" id="KW-0255">Endonuclease</keyword>
<evidence type="ECO:0000256" key="4">
    <source>
        <dbReference type="ARBA" id="ARBA00022759"/>
    </source>
</evidence>
<dbReference type="GO" id="GO:0045892">
    <property type="term" value="P:negative regulation of DNA-templated transcription"/>
    <property type="evidence" value="ECO:0007669"/>
    <property type="project" value="TreeGrafter"/>
</dbReference>
<dbReference type="EMBL" id="JQ844238">
    <property type="protein sequence ID" value="AGS53617.1"/>
    <property type="molecule type" value="Genomic_DNA"/>
</dbReference>
<dbReference type="AlphaFoldDB" id="A0A806KG86"/>
<evidence type="ECO:0000313" key="7">
    <source>
        <dbReference type="EMBL" id="AGS53617.1"/>
    </source>
</evidence>
<dbReference type="GO" id="GO:0006401">
    <property type="term" value="P:RNA catabolic process"/>
    <property type="evidence" value="ECO:0007669"/>
    <property type="project" value="InterPro"/>
</dbReference>
<sequence length="89" mass="10695">MFRTKWQQKADEDYIFWKTNHPEIADTIDELVADMLNDPFTGIGNPKELERDLKGLWSRRITKEHRLVYLVSGDLISILRCRYHYIDVR</sequence>
<protein>
    <recommendedName>
        <fullName evidence="6">Putative mRNA interferase YoeB</fullName>
    </recommendedName>
</protein>
<dbReference type="GO" id="GO:0004519">
    <property type="term" value="F:endonuclease activity"/>
    <property type="evidence" value="ECO:0007669"/>
    <property type="project" value="UniProtKB-KW"/>
</dbReference>
<proteinExistence type="inferred from homology"/>
<dbReference type="PANTHER" id="PTHR38039">
    <property type="entry name" value="TOXIN YOEB"/>
    <property type="match status" value="1"/>
</dbReference>
<dbReference type="SUPFAM" id="SSF143011">
    <property type="entry name" value="RelE-like"/>
    <property type="match status" value="1"/>
</dbReference>
<keyword evidence="5" id="KW-0378">Hydrolase</keyword>
<reference evidence="7" key="1">
    <citation type="submission" date="2012-03" db="EMBL/GenBank/DDBJ databases">
        <title>Functional metagenomics reveals considerable lignocellulase gene clusters in the gut microbiome of a wood-feeding higher termite.</title>
        <authorList>
            <person name="Liu N."/>
        </authorList>
    </citation>
    <scope>NUCLEOTIDE SEQUENCE</scope>
</reference>
<evidence type="ECO:0000256" key="5">
    <source>
        <dbReference type="ARBA" id="ARBA00022801"/>
    </source>
</evidence>
<dbReference type="NCBIfam" id="TIGR02116">
    <property type="entry name" value="toxin_Txe_YoeB"/>
    <property type="match status" value="1"/>
</dbReference>
<evidence type="ECO:0000256" key="3">
    <source>
        <dbReference type="ARBA" id="ARBA00022722"/>
    </source>
</evidence>
<keyword evidence="2" id="KW-1277">Toxin-antitoxin system</keyword>
<dbReference type="GO" id="GO:0016787">
    <property type="term" value="F:hydrolase activity"/>
    <property type="evidence" value="ECO:0007669"/>
    <property type="project" value="UniProtKB-KW"/>
</dbReference>
<evidence type="ECO:0000256" key="2">
    <source>
        <dbReference type="ARBA" id="ARBA00022649"/>
    </source>
</evidence>
<evidence type="ECO:0000256" key="6">
    <source>
        <dbReference type="ARBA" id="ARBA00030388"/>
    </source>
</evidence>
<dbReference type="InterPro" id="IPR009614">
    <property type="entry name" value="YoeB_toxin"/>
</dbReference>
<dbReference type="Pfam" id="PF06769">
    <property type="entry name" value="YoeB_toxin"/>
    <property type="match status" value="1"/>
</dbReference>
<evidence type="ECO:0000256" key="1">
    <source>
        <dbReference type="ARBA" id="ARBA00008172"/>
    </source>
</evidence>
<dbReference type="InterPro" id="IPR035093">
    <property type="entry name" value="RelE/ParE_toxin_dom_sf"/>
</dbReference>
<dbReference type="Gene3D" id="3.30.2310.20">
    <property type="entry name" value="RelE-like"/>
    <property type="match status" value="1"/>
</dbReference>